<proteinExistence type="predicted"/>
<sequence length="156" mass="18155">MSNQLLYISDGCPIVGPLSIGLPQADNVLYLATEMPTLPAANSHYEWITAFIDENGNHWRKILVILAKLTAPDDNWRDYLYQQLLYQQRIVLSTQLVPSAKRHLIAGKSNWARFNWHDNIGLPNRVWHQNQLLLPYPDYRQFPNWLIAQVRTELYG</sequence>
<evidence type="ECO:0000313" key="1">
    <source>
        <dbReference type="EMBL" id="MFM2484569.1"/>
    </source>
</evidence>
<evidence type="ECO:0000313" key="2">
    <source>
        <dbReference type="Proteomes" id="UP001629953"/>
    </source>
</evidence>
<organism evidence="1 2">
    <name type="scientific">Celerinatantimonas yamalensis</name>
    <dbReference type="NCBI Taxonomy" id="559956"/>
    <lineage>
        <taxon>Bacteria</taxon>
        <taxon>Pseudomonadati</taxon>
        <taxon>Pseudomonadota</taxon>
        <taxon>Gammaproteobacteria</taxon>
        <taxon>Celerinatantimonadaceae</taxon>
        <taxon>Celerinatantimonas</taxon>
    </lineage>
</organism>
<accession>A0ABW9G5A5</accession>
<dbReference type="EMBL" id="JBEQCT010000002">
    <property type="protein sequence ID" value="MFM2484569.1"/>
    <property type="molecule type" value="Genomic_DNA"/>
</dbReference>
<name>A0ABW9G5A5_9GAMM</name>
<dbReference type="Proteomes" id="UP001629953">
    <property type="component" value="Unassembled WGS sequence"/>
</dbReference>
<keyword evidence="2" id="KW-1185">Reference proteome</keyword>
<dbReference type="RefSeq" id="WP_408622754.1">
    <property type="nucleotide sequence ID" value="NZ_JBEQCT010000002.1"/>
</dbReference>
<gene>
    <name evidence="1" type="ORF">ABUE30_05735</name>
</gene>
<dbReference type="Pfam" id="PF22098">
    <property type="entry name" value="DUF6942"/>
    <property type="match status" value="1"/>
</dbReference>
<dbReference type="InterPro" id="IPR054222">
    <property type="entry name" value="DUF6942"/>
</dbReference>
<reference evidence="1 2" key="1">
    <citation type="journal article" date="2013" name="Int. J. Syst. Evol. Microbiol.">
        <title>Celerinatantimonas yamalensis sp. nov., a cold-adapted diazotrophic bacterium from a cold permafrost brine.</title>
        <authorList>
            <person name="Shcherbakova V."/>
            <person name="Chuvilskaya N."/>
            <person name="Rivkina E."/>
            <person name="Demidov N."/>
            <person name="Uchaeva V."/>
            <person name="Suetin S."/>
            <person name="Suzina N."/>
            <person name="Gilichinsky D."/>
        </authorList>
    </citation>
    <scope>NUCLEOTIDE SEQUENCE [LARGE SCALE GENOMIC DNA]</scope>
    <source>
        <strain evidence="1 2">C7</strain>
    </source>
</reference>
<comment type="caution">
    <text evidence="1">The sequence shown here is derived from an EMBL/GenBank/DDBJ whole genome shotgun (WGS) entry which is preliminary data.</text>
</comment>
<protein>
    <submittedName>
        <fullName evidence="1">Uncharacterized protein</fullName>
    </submittedName>
</protein>